<dbReference type="PANTHER" id="PTHR10827">
    <property type="entry name" value="RETICULOCALBIN"/>
    <property type="match status" value="1"/>
</dbReference>
<feature type="domain" description="EF-hand" evidence="4">
    <location>
        <begin position="60"/>
        <end position="86"/>
    </location>
</feature>
<feature type="signal peptide" evidence="3">
    <location>
        <begin position="1"/>
        <end position="19"/>
    </location>
</feature>
<keyword evidence="6" id="KW-1185">Reference proteome</keyword>
<dbReference type="PROSITE" id="PS00018">
    <property type="entry name" value="EF_HAND_1"/>
    <property type="match status" value="3"/>
</dbReference>
<dbReference type="Proteomes" id="UP001419910">
    <property type="component" value="Unassembled WGS sequence"/>
</dbReference>
<accession>A0ABU9Y0Q6</accession>
<evidence type="ECO:0000313" key="6">
    <source>
        <dbReference type="Proteomes" id="UP001419910"/>
    </source>
</evidence>
<dbReference type="RefSeq" id="WP_343887309.1">
    <property type="nucleotide sequence ID" value="NZ_BAAAEH010000002.1"/>
</dbReference>
<dbReference type="Gene3D" id="1.10.238.10">
    <property type="entry name" value="EF-hand"/>
    <property type="match status" value="2"/>
</dbReference>
<dbReference type="InterPro" id="IPR002048">
    <property type="entry name" value="EF_hand_dom"/>
</dbReference>
<evidence type="ECO:0000256" key="2">
    <source>
        <dbReference type="ARBA" id="ARBA00022737"/>
    </source>
</evidence>
<dbReference type="Pfam" id="PF13499">
    <property type="entry name" value="EF-hand_7"/>
    <property type="match status" value="1"/>
</dbReference>
<dbReference type="SUPFAM" id="SSF47473">
    <property type="entry name" value="EF-hand"/>
    <property type="match status" value="1"/>
</dbReference>
<gene>
    <name evidence="5" type="ORF">ABC974_07130</name>
</gene>
<evidence type="ECO:0000256" key="3">
    <source>
        <dbReference type="SAM" id="SignalP"/>
    </source>
</evidence>
<dbReference type="PROSITE" id="PS50222">
    <property type="entry name" value="EF_HAND_2"/>
    <property type="match status" value="2"/>
</dbReference>
<organism evidence="5 6">
    <name type="scientific">Sphingomonas oligophenolica</name>
    <dbReference type="NCBI Taxonomy" id="301154"/>
    <lineage>
        <taxon>Bacteria</taxon>
        <taxon>Pseudomonadati</taxon>
        <taxon>Pseudomonadota</taxon>
        <taxon>Alphaproteobacteria</taxon>
        <taxon>Sphingomonadales</taxon>
        <taxon>Sphingomonadaceae</taxon>
        <taxon>Sphingomonas</taxon>
    </lineage>
</organism>
<name>A0ABU9Y0Q6_9SPHN</name>
<keyword evidence="1" id="KW-0479">Metal-binding</keyword>
<sequence length="147" mass="15615">MTRTMLILLLAASATAGLAAPAAAQRFGGRDPMDAFENADSNGDGIVTRAEFLAARGARFAKMDRNGDGVVSRDDFGMILKFRPQAGQKLDAFIAQADANHDGKVSRAELAAAPTPIFDLADADHDGRVDKAEMAAARDRVQKLAQR</sequence>
<dbReference type="EMBL" id="JBDIME010000004">
    <property type="protein sequence ID" value="MEN2789390.1"/>
    <property type="molecule type" value="Genomic_DNA"/>
</dbReference>
<reference evidence="5 6" key="1">
    <citation type="submission" date="2024-05" db="EMBL/GenBank/DDBJ databases">
        <authorList>
            <person name="Liu Q."/>
            <person name="Xin Y.-H."/>
        </authorList>
    </citation>
    <scope>NUCLEOTIDE SEQUENCE [LARGE SCALE GENOMIC DNA]</scope>
    <source>
        <strain evidence="5 6">CGMCC 1.10181</strain>
    </source>
</reference>
<proteinExistence type="predicted"/>
<keyword evidence="3" id="KW-0732">Signal</keyword>
<dbReference type="InterPro" id="IPR018247">
    <property type="entry name" value="EF_Hand_1_Ca_BS"/>
</dbReference>
<dbReference type="PANTHER" id="PTHR10827:SF98">
    <property type="entry name" value="45 KDA CALCIUM-BINDING PROTEIN"/>
    <property type="match status" value="1"/>
</dbReference>
<evidence type="ECO:0000256" key="1">
    <source>
        <dbReference type="ARBA" id="ARBA00022723"/>
    </source>
</evidence>
<feature type="chain" id="PRO_5045923805" evidence="3">
    <location>
        <begin position="20"/>
        <end position="147"/>
    </location>
</feature>
<evidence type="ECO:0000259" key="4">
    <source>
        <dbReference type="PROSITE" id="PS50222"/>
    </source>
</evidence>
<comment type="caution">
    <text evidence="5">The sequence shown here is derived from an EMBL/GenBank/DDBJ whole genome shotgun (WGS) entry which is preliminary data.</text>
</comment>
<dbReference type="CDD" id="cd00051">
    <property type="entry name" value="EFh"/>
    <property type="match status" value="1"/>
</dbReference>
<evidence type="ECO:0000313" key="5">
    <source>
        <dbReference type="EMBL" id="MEN2789390.1"/>
    </source>
</evidence>
<keyword evidence="2" id="KW-0677">Repeat</keyword>
<feature type="domain" description="EF-hand" evidence="4">
    <location>
        <begin position="88"/>
        <end position="120"/>
    </location>
</feature>
<dbReference type="Pfam" id="PF13202">
    <property type="entry name" value="EF-hand_5"/>
    <property type="match status" value="2"/>
</dbReference>
<dbReference type="SMART" id="SM00054">
    <property type="entry name" value="EFh"/>
    <property type="match status" value="4"/>
</dbReference>
<dbReference type="InterPro" id="IPR011992">
    <property type="entry name" value="EF-hand-dom_pair"/>
</dbReference>
<protein>
    <submittedName>
        <fullName evidence="5">EF-hand domain-containing protein</fullName>
    </submittedName>
</protein>